<dbReference type="eggNOG" id="KOG0381">
    <property type="taxonomic scope" value="Eukaryota"/>
</dbReference>
<comment type="subcellular location">
    <subcellularLocation>
        <location evidence="1">Nucleus</location>
    </subcellularLocation>
</comment>
<dbReference type="EMBL" id="FO082053">
    <property type="protein sequence ID" value="CCE80154.1"/>
    <property type="molecule type" value="Genomic_DNA"/>
</dbReference>
<organism evidence="7 9">
    <name type="scientific">Pichia sorbitophila (strain ATCC MYA-4447 / BCRC 22081 / CBS 7064 / NBRC 10061 / NRRL Y-12695)</name>
    <name type="common">Hybrid yeast</name>
    <dbReference type="NCBI Taxonomy" id="559304"/>
    <lineage>
        <taxon>Eukaryota</taxon>
        <taxon>Fungi</taxon>
        <taxon>Dikarya</taxon>
        <taxon>Ascomycota</taxon>
        <taxon>Saccharomycotina</taxon>
        <taxon>Pichiomycetes</taxon>
        <taxon>Debaryomycetaceae</taxon>
        <taxon>Millerozyma</taxon>
    </lineage>
</organism>
<feature type="DNA-binding region" description="HMG box" evidence="4">
    <location>
        <begin position="142"/>
        <end position="211"/>
    </location>
</feature>
<keyword evidence="3 4" id="KW-0539">Nucleus</keyword>
<dbReference type="GO" id="GO:0003677">
    <property type="term" value="F:DNA binding"/>
    <property type="evidence" value="ECO:0007669"/>
    <property type="project" value="UniProtKB-UniRule"/>
</dbReference>
<feature type="region of interest" description="Disordered" evidence="5">
    <location>
        <begin position="1"/>
        <end position="23"/>
    </location>
</feature>
<dbReference type="Pfam" id="PF24245">
    <property type="entry name" value="INO80F"/>
    <property type="match status" value="1"/>
</dbReference>
<evidence type="ECO:0000313" key="7">
    <source>
        <dbReference type="EMBL" id="CCE80154.1"/>
    </source>
</evidence>
<dbReference type="GO" id="GO:0005634">
    <property type="term" value="C:nucleus"/>
    <property type="evidence" value="ECO:0007669"/>
    <property type="project" value="UniProtKB-SubCell"/>
</dbReference>
<evidence type="ECO:0000256" key="3">
    <source>
        <dbReference type="ARBA" id="ARBA00023242"/>
    </source>
</evidence>
<dbReference type="InterPro" id="IPR036910">
    <property type="entry name" value="HMG_box_dom_sf"/>
</dbReference>
<dbReference type="Proteomes" id="UP000005222">
    <property type="component" value="Chromosome G"/>
</dbReference>
<dbReference type="PROSITE" id="PS50118">
    <property type="entry name" value="HMG_BOX_2"/>
    <property type="match status" value="1"/>
</dbReference>
<dbReference type="InParanoid" id="G8YIK9"/>
<dbReference type="Proteomes" id="UP000005222">
    <property type="component" value="Chromosome H"/>
</dbReference>
<dbReference type="EMBL" id="FO082052">
    <property type="protein sequence ID" value="CCE80919.1"/>
    <property type="molecule type" value="Genomic_DNA"/>
</dbReference>
<evidence type="ECO:0000256" key="4">
    <source>
        <dbReference type="PROSITE-ProRule" id="PRU00267"/>
    </source>
</evidence>
<dbReference type="SMART" id="SM00398">
    <property type="entry name" value="HMG"/>
    <property type="match status" value="1"/>
</dbReference>
<accession>G8YIK9</accession>
<evidence type="ECO:0000313" key="8">
    <source>
        <dbReference type="EMBL" id="CCE80919.1"/>
    </source>
</evidence>
<evidence type="ECO:0000259" key="6">
    <source>
        <dbReference type="PROSITE" id="PS50118"/>
    </source>
</evidence>
<dbReference type="InterPro" id="IPR009071">
    <property type="entry name" value="HMG_box_dom"/>
</dbReference>
<dbReference type="PANTHER" id="PTHR48112">
    <property type="entry name" value="HIGH MOBILITY GROUP PROTEIN DSP1"/>
    <property type="match status" value="1"/>
</dbReference>
<proteinExistence type="predicted"/>
<dbReference type="OMA" id="QSHESFE"/>
<protein>
    <submittedName>
        <fullName evidence="7">Piso0_003256 protein</fullName>
    </submittedName>
</protein>
<name>G8YIK9_PICSO</name>
<feature type="compositionally biased region" description="Basic and acidic residues" evidence="5">
    <location>
        <begin position="214"/>
        <end position="233"/>
    </location>
</feature>
<keyword evidence="9" id="KW-1185">Reference proteome</keyword>
<feature type="compositionally biased region" description="Polar residues" evidence="5">
    <location>
        <begin position="122"/>
        <end position="133"/>
    </location>
</feature>
<dbReference type="Gene3D" id="1.10.30.10">
    <property type="entry name" value="High mobility group box domain"/>
    <property type="match status" value="1"/>
</dbReference>
<dbReference type="Pfam" id="PF00505">
    <property type="entry name" value="HMG_box"/>
    <property type="match status" value="1"/>
</dbReference>
<dbReference type="InterPro" id="IPR050342">
    <property type="entry name" value="HMGB"/>
</dbReference>
<feature type="compositionally biased region" description="Basic and acidic residues" evidence="5">
    <location>
        <begin position="14"/>
        <end position="23"/>
    </location>
</feature>
<evidence type="ECO:0000256" key="2">
    <source>
        <dbReference type="ARBA" id="ARBA00023125"/>
    </source>
</evidence>
<keyword evidence="2 4" id="KW-0238">DNA-binding</keyword>
<gene>
    <name evidence="7" type="primary">Piso0_003256</name>
    <name evidence="7" type="ORF">GNLVRS01_PISO0G08322g</name>
    <name evidence="8" type="ORF">GNLVRS01_PISO0H08323g</name>
</gene>
<feature type="region of interest" description="Disordered" evidence="5">
    <location>
        <begin position="211"/>
        <end position="301"/>
    </location>
</feature>
<evidence type="ECO:0000313" key="9">
    <source>
        <dbReference type="Proteomes" id="UP000005222"/>
    </source>
</evidence>
<feature type="compositionally biased region" description="Polar residues" evidence="5">
    <location>
        <begin position="97"/>
        <end position="109"/>
    </location>
</feature>
<reference evidence="7" key="1">
    <citation type="submission" date="2011-10" db="EMBL/GenBank/DDBJ databases">
        <authorList>
            <person name="Genoscope - CEA"/>
        </authorList>
    </citation>
    <scope>NUCLEOTIDE SEQUENCE</scope>
</reference>
<evidence type="ECO:0000256" key="5">
    <source>
        <dbReference type="SAM" id="MobiDB-lite"/>
    </source>
</evidence>
<reference evidence="9" key="2">
    <citation type="journal article" date="2012" name="G3 (Bethesda)">
        <title>Pichia sorbitophila, an interspecies yeast hybrid reveals early steps of genome resolution following polyploidization.</title>
        <authorList>
            <person name="Leh Louis V."/>
            <person name="Despons L."/>
            <person name="Friedrich A."/>
            <person name="Martin T."/>
            <person name="Durrens P."/>
            <person name="Casaregola S."/>
            <person name="Neuveglise C."/>
            <person name="Fairhead C."/>
            <person name="Marck C."/>
            <person name="Cruz J.A."/>
            <person name="Straub M.L."/>
            <person name="Kugler V."/>
            <person name="Sacerdot C."/>
            <person name="Uzunov Z."/>
            <person name="Thierry A."/>
            <person name="Weiss S."/>
            <person name="Bleykasten C."/>
            <person name="De Montigny J."/>
            <person name="Jacques N."/>
            <person name="Jung P."/>
            <person name="Lemaire M."/>
            <person name="Mallet S."/>
            <person name="Morel G."/>
            <person name="Richard G.F."/>
            <person name="Sarkar A."/>
            <person name="Savel G."/>
            <person name="Schacherer J."/>
            <person name="Seret M.L."/>
            <person name="Talla E."/>
            <person name="Samson G."/>
            <person name="Jubin C."/>
            <person name="Poulain J."/>
            <person name="Vacherie B."/>
            <person name="Barbe V."/>
            <person name="Pelletier E."/>
            <person name="Sherman D.J."/>
            <person name="Westhof E."/>
            <person name="Weissenbach J."/>
            <person name="Baret P.V."/>
            <person name="Wincker P."/>
            <person name="Gaillardin C."/>
            <person name="Dujon B."/>
            <person name="Souciet J.L."/>
        </authorList>
    </citation>
    <scope>NUCLEOTIDE SEQUENCE [LARGE SCALE GENOMIC DNA]</scope>
    <source>
        <strain evidence="9">ATCC MYA-4447 / BCRC 22081 / CBS 7064 / NBRC 10061 / NRRL Y-12695</strain>
    </source>
</reference>
<dbReference type="FunCoup" id="G8YIK9">
    <property type="interactions" value="273"/>
</dbReference>
<dbReference type="HOGENOM" id="CLU_066251_0_1_1"/>
<feature type="region of interest" description="Disordered" evidence="5">
    <location>
        <begin position="80"/>
        <end position="142"/>
    </location>
</feature>
<dbReference type="STRING" id="559304.G8YIK9"/>
<dbReference type="InterPro" id="IPR056513">
    <property type="entry name" value="INO80F"/>
</dbReference>
<sequence length="301" mass="34379">MKAQSNKVNVNKDAIPESEEHKFKQKCKELKKRINEIEESNEIATIALSRTKSAIRKMRLEYSILLERLEERALLIPDGTKDFEEMSPPPSPRILSGSLTSIDSKSSRNGLAKKGGKKVKGSANTSGAPNNRLQRIRDPDLPKRPTNAYLIFCEMERERIKNEIDDTSGTPDLSKSLTEAWKNLDDEKRKPYYKLYEDDRDRYQREMTLYNQRKQLEDDTKNESSPKRQKIDDSEPGVENSKDTKSELEEDENVNLTSEINEPSELNEPKDDYKNSPIPESANGNNTATLGDLQGEAKLEE</sequence>
<dbReference type="PANTHER" id="PTHR48112:SF13">
    <property type="entry name" value="NON-HISTONE PROTEIN 10"/>
    <property type="match status" value="1"/>
</dbReference>
<dbReference type="AlphaFoldDB" id="G8YIK9"/>
<dbReference type="OrthoDB" id="10070927at2759"/>
<evidence type="ECO:0000256" key="1">
    <source>
        <dbReference type="ARBA" id="ARBA00004123"/>
    </source>
</evidence>
<feature type="domain" description="HMG box" evidence="6">
    <location>
        <begin position="142"/>
        <end position="211"/>
    </location>
</feature>
<dbReference type="SUPFAM" id="SSF47095">
    <property type="entry name" value="HMG-box"/>
    <property type="match status" value="1"/>
</dbReference>